<sequence>MKKYELTSAIRTGNELIDSEHQRIFDEANALMEACQAGQAREHLREMTEFLADYVGVHFSDEESLQTQYRYPNYTEHHKFHEWYKNELKERLAAARGEKNIFTIVGKITQVMDILIKHIQTEDSRLAKWVKEQQEKERNAPRMEGKTKTSPFISSFKAVGGEKAIDLRSAMDIEELQKILELFAAATGMVCAVVDLSGNQITRTNGFTGFSSRYSRGRHEELMEFTQDLIIGGYRAGSVIGGALRTEGTENGAITPDTVEAGGQLLAEMINQWADALYKQKAGTGSMEAFQKEASQVQEAISQIKSRAKGLEQTATMEKMLSLNAAIEAGRAGKAGVGFAVVAEEIGRMANESAAVYREIQDLVRQVEESMARLEKRD</sequence>
<evidence type="ECO:0000256" key="2">
    <source>
        <dbReference type="ARBA" id="ARBA00022723"/>
    </source>
</evidence>
<protein>
    <recommendedName>
        <fullName evidence="6">Methyl-accepting transducer domain-containing protein</fullName>
    </recommendedName>
</protein>
<keyword evidence="5" id="KW-0175">Coiled coil</keyword>
<dbReference type="Proteomes" id="UP001600894">
    <property type="component" value="Unassembled WGS sequence"/>
</dbReference>
<comment type="similarity">
    <text evidence="1">Belongs to the hemerythrin family.</text>
</comment>
<dbReference type="Gene3D" id="1.20.120.50">
    <property type="entry name" value="Hemerythrin-like"/>
    <property type="match status" value="1"/>
</dbReference>
<evidence type="ECO:0000313" key="7">
    <source>
        <dbReference type="EMBL" id="GAA6268536.1"/>
    </source>
</evidence>
<evidence type="ECO:0000313" key="8">
    <source>
        <dbReference type="Proteomes" id="UP001600894"/>
    </source>
</evidence>
<dbReference type="PANTHER" id="PTHR37164">
    <property type="entry name" value="BACTERIOHEMERYTHRIN"/>
    <property type="match status" value="1"/>
</dbReference>
<dbReference type="InterPro" id="IPR050669">
    <property type="entry name" value="Hemerythrin"/>
</dbReference>
<dbReference type="InterPro" id="IPR018771">
    <property type="entry name" value="PocR_dom"/>
</dbReference>
<dbReference type="NCBIfam" id="TIGR02481">
    <property type="entry name" value="hemeryth_dom"/>
    <property type="match status" value="1"/>
</dbReference>
<dbReference type="SUPFAM" id="SSF47188">
    <property type="entry name" value="Hemerythrin-like"/>
    <property type="match status" value="1"/>
</dbReference>
<feature type="domain" description="Methyl-accepting transducer" evidence="6">
    <location>
        <begin position="296"/>
        <end position="369"/>
    </location>
</feature>
<dbReference type="InterPro" id="IPR012312">
    <property type="entry name" value="Hemerythrin-like"/>
</dbReference>
<evidence type="ECO:0000256" key="3">
    <source>
        <dbReference type="ARBA" id="ARBA00023004"/>
    </source>
</evidence>
<evidence type="ECO:0000256" key="1">
    <source>
        <dbReference type="ARBA" id="ARBA00010587"/>
    </source>
</evidence>
<evidence type="ECO:0000256" key="5">
    <source>
        <dbReference type="SAM" id="Coils"/>
    </source>
</evidence>
<comment type="caution">
    <text evidence="7">The sequence shown here is derived from an EMBL/GenBank/DDBJ whole genome shotgun (WGS) entry which is preliminary data.</text>
</comment>
<dbReference type="InterPro" id="IPR035938">
    <property type="entry name" value="Hemerythrin-like_sf"/>
</dbReference>
<dbReference type="PANTHER" id="PTHR37164:SF1">
    <property type="entry name" value="BACTERIOHEMERYTHRIN"/>
    <property type="match status" value="1"/>
</dbReference>
<dbReference type="EMBL" id="BAABXL010000001">
    <property type="protein sequence ID" value="GAA6268536.1"/>
    <property type="molecule type" value="Genomic_DNA"/>
</dbReference>
<keyword evidence="3" id="KW-0408">Iron</keyword>
<keyword evidence="8" id="KW-1185">Reference proteome</keyword>
<dbReference type="RefSeq" id="WP_176253548.1">
    <property type="nucleotide sequence ID" value="NZ_BAABXL010000001.1"/>
</dbReference>
<dbReference type="CDD" id="cd12107">
    <property type="entry name" value="Hemerythrin"/>
    <property type="match status" value="1"/>
</dbReference>
<evidence type="ECO:0000256" key="4">
    <source>
        <dbReference type="PROSITE-ProRule" id="PRU00284"/>
    </source>
</evidence>
<keyword evidence="4" id="KW-0807">Transducer</keyword>
<name>A0ABQ0AWY8_9FIRM</name>
<dbReference type="InterPro" id="IPR012827">
    <property type="entry name" value="Hemerythrin_metal-bd"/>
</dbReference>
<evidence type="ECO:0000259" key="6">
    <source>
        <dbReference type="PROSITE" id="PS50111"/>
    </source>
</evidence>
<reference evidence="7 8" key="1">
    <citation type="submission" date="2024-04" db="EMBL/GenBank/DDBJ databases">
        <title>Defined microbial consortia suppress multidrug-resistant proinflammatory Enterobacteriaceae via ecological control.</title>
        <authorList>
            <person name="Furuichi M."/>
            <person name="Kawaguchi T."/>
            <person name="Pust M."/>
            <person name="Yasuma K."/>
            <person name="Plichta D."/>
            <person name="Hasegawa N."/>
            <person name="Ohya T."/>
            <person name="Bhattarai S."/>
            <person name="Sasajima S."/>
            <person name="Aoto Y."/>
            <person name="Tuganbaev T."/>
            <person name="Yaginuma M."/>
            <person name="Ueda M."/>
            <person name="Okahashi N."/>
            <person name="Amafuji K."/>
            <person name="Kiridooshi Y."/>
            <person name="Sugita K."/>
            <person name="Strazar M."/>
            <person name="Skelly A."/>
            <person name="Suda W."/>
            <person name="Hattori M."/>
            <person name="Nakamoto N."/>
            <person name="Caballero S."/>
            <person name="Norman J."/>
            <person name="Olle B."/>
            <person name="Tanoue T."/>
            <person name="Arita M."/>
            <person name="Bucci V."/>
            <person name="Atarashi K."/>
            <person name="Xavier R."/>
            <person name="Honda K."/>
        </authorList>
    </citation>
    <scope>NUCLEOTIDE SEQUENCE [LARGE SCALE GENOMIC DNA]</scope>
    <source>
        <strain evidence="8">f13</strain>
    </source>
</reference>
<dbReference type="PRINTS" id="PR00260">
    <property type="entry name" value="CHEMTRNSDUCR"/>
</dbReference>
<feature type="coiled-coil region" evidence="5">
    <location>
        <begin position="287"/>
        <end position="314"/>
    </location>
</feature>
<dbReference type="InterPro" id="IPR004089">
    <property type="entry name" value="MCPsignal_dom"/>
</dbReference>
<dbReference type="InterPro" id="IPR004090">
    <property type="entry name" value="Chemotax_Me-accpt_rcpt"/>
</dbReference>
<dbReference type="Gene3D" id="1.10.287.950">
    <property type="entry name" value="Methyl-accepting chemotaxis protein"/>
    <property type="match status" value="1"/>
</dbReference>
<dbReference type="Pfam" id="PF00015">
    <property type="entry name" value="MCPsignal"/>
    <property type="match status" value="1"/>
</dbReference>
<dbReference type="Pfam" id="PF01814">
    <property type="entry name" value="Hemerythrin"/>
    <property type="match status" value="1"/>
</dbReference>
<dbReference type="SUPFAM" id="SSF58104">
    <property type="entry name" value="Methyl-accepting chemotaxis protein (MCP) signaling domain"/>
    <property type="match status" value="1"/>
</dbReference>
<keyword evidence="2" id="KW-0479">Metal-binding</keyword>
<dbReference type="Pfam" id="PF10114">
    <property type="entry name" value="PocR"/>
    <property type="match status" value="1"/>
</dbReference>
<accession>A0ABQ0AWY8</accession>
<proteinExistence type="inferred from homology"/>
<organism evidence="7 8">
    <name type="scientific">Enterocloster alcoholdehydrogenati</name>
    <dbReference type="NCBI Taxonomy" id="2547410"/>
    <lineage>
        <taxon>Bacteria</taxon>
        <taxon>Bacillati</taxon>
        <taxon>Bacillota</taxon>
        <taxon>Clostridia</taxon>
        <taxon>Lachnospirales</taxon>
        <taxon>Lachnospiraceae</taxon>
        <taxon>Enterocloster</taxon>
    </lineage>
</organism>
<dbReference type="PROSITE" id="PS50111">
    <property type="entry name" value="CHEMOTAXIS_TRANSDUC_2"/>
    <property type="match status" value="1"/>
</dbReference>
<gene>
    <name evidence="7" type="ORF">F130042H8_15960</name>
</gene>